<proteinExistence type="predicted"/>
<organism evidence="2 3">
    <name type="scientific">Cinara cedri</name>
    <dbReference type="NCBI Taxonomy" id="506608"/>
    <lineage>
        <taxon>Eukaryota</taxon>
        <taxon>Metazoa</taxon>
        <taxon>Ecdysozoa</taxon>
        <taxon>Arthropoda</taxon>
        <taxon>Hexapoda</taxon>
        <taxon>Insecta</taxon>
        <taxon>Pterygota</taxon>
        <taxon>Neoptera</taxon>
        <taxon>Paraneoptera</taxon>
        <taxon>Hemiptera</taxon>
        <taxon>Sternorrhyncha</taxon>
        <taxon>Aphidomorpha</taxon>
        <taxon>Aphidoidea</taxon>
        <taxon>Aphididae</taxon>
        <taxon>Lachninae</taxon>
        <taxon>Cinara</taxon>
    </lineage>
</organism>
<keyword evidence="3" id="KW-1185">Reference proteome</keyword>
<accession>A0A5E4MAB7</accession>
<dbReference type="AlphaFoldDB" id="A0A5E4MAB7"/>
<evidence type="ECO:0000256" key="1">
    <source>
        <dbReference type="SAM" id="MobiDB-lite"/>
    </source>
</evidence>
<reference evidence="2 3" key="1">
    <citation type="submission" date="2019-08" db="EMBL/GenBank/DDBJ databases">
        <authorList>
            <person name="Alioto T."/>
            <person name="Alioto T."/>
            <person name="Gomez Garrido J."/>
        </authorList>
    </citation>
    <scope>NUCLEOTIDE SEQUENCE [LARGE SCALE GENOMIC DNA]</scope>
</reference>
<feature type="region of interest" description="Disordered" evidence="1">
    <location>
        <begin position="1"/>
        <end position="29"/>
    </location>
</feature>
<feature type="compositionally biased region" description="Polar residues" evidence="1">
    <location>
        <begin position="9"/>
        <end position="18"/>
    </location>
</feature>
<sequence>MYDSDADRGSTTTITTRLSHPLKEDWPPPPLTAGFRATAMVDVPLVNDDGPLCNLTTVGCSRKNAFNGHTFNSGVRRHWNLRDNGQNGNHYGKNVPAVGKRGVMKNNFNVCL</sequence>
<dbReference type="EMBL" id="CABPRJ010000476">
    <property type="protein sequence ID" value="VVC27773.1"/>
    <property type="molecule type" value="Genomic_DNA"/>
</dbReference>
<dbReference type="Proteomes" id="UP000325440">
    <property type="component" value="Unassembled WGS sequence"/>
</dbReference>
<evidence type="ECO:0000313" key="3">
    <source>
        <dbReference type="Proteomes" id="UP000325440"/>
    </source>
</evidence>
<protein>
    <submittedName>
        <fullName evidence="2">Uncharacterized protein</fullName>
    </submittedName>
</protein>
<evidence type="ECO:0000313" key="2">
    <source>
        <dbReference type="EMBL" id="VVC27773.1"/>
    </source>
</evidence>
<name>A0A5E4MAB7_9HEMI</name>
<gene>
    <name evidence="2" type="ORF">CINCED_3A020576</name>
</gene>